<dbReference type="SMART" id="SM00387">
    <property type="entry name" value="HATPase_c"/>
    <property type="match status" value="1"/>
</dbReference>
<keyword evidence="16" id="KW-1185">Reference proteome</keyword>
<gene>
    <name evidence="15" type="ORF">Voc01_029780</name>
</gene>
<dbReference type="RefSeq" id="WP_203928014.1">
    <property type="nucleotide sequence ID" value="NZ_BOPH01000036.1"/>
</dbReference>
<feature type="domain" description="NIT" evidence="14">
    <location>
        <begin position="49"/>
        <end position="300"/>
    </location>
</feature>
<keyword evidence="6 11" id="KW-0812">Transmembrane</keyword>
<accession>A0A8J3ZV82</accession>
<dbReference type="SMART" id="SM00304">
    <property type="entry name" value="HAMP"/>
    <property type="match status" value="1"/>
</dbReference>
<dbReference type="PANTHER" id="PTHR45436">
    <property type="entry name" value="SENSOR HISTIDINE KINASE YKOH"/>
    <property type="match status" value="1"/>
</dbReference>
<evidence type="ECO:0000313" key="15">
    <source>
        <dbReference type="EMBL" id="GIJ68061.1"/>
    </source>
</evidence>
<feature type="compositionally biased region" description="Basic and acidic residues" evidence="10">
    <location>
        <begin position="714"/>
        <end position="725"/>
    </location>
</feature>
<dbReference type="Pfam" id="PF08376">
    <property type="entry name" value="NIT"/>
    <property type="match status" value="1"/>
</dbReference>
<evidence type="ECO:0000256" key="9">
    <source>
        <dbReference type="ARBA" id="ARBA00023012"/>
    </source>
</evidence>
<feature type="compositionally biased region" description="Polar residues" evidence="10">
    <location>
        <begin position="683"/>
        <end position="701"/>
    </location>
</feature>
<dbReference type="Gene3D" id="6.10.340.10">
    <property type="match status" value="1"/>
</dbReference>
<dbReference type="Pfam" id="PF00672">
    <property type="entry name" value="HAMP"/>
    <property type="match status" value="1"/>
</dbReference>
<dbReference type="GO" id="GO:0004673">
    <property type="term" value="F:protein histidine kinase activity"/>
    <property type="evidence" value="ECO:0007669"/>
    <property type="project" value="UniProtKB-EC"/>
</dbReference>
<evidence type="ECO:0000259" key="12">
    <source>
        <dbReference type="PROSITE" id="PS50109"/>
    </source>
</evidence>
<evidence type="ECO:0000256" key="8">
    <source>
        <dbReference type="ARBA" id="ARBA00022989"/>
    </source>
</evidence>
<keyword evidence="5" id="KW-0808">Transferase</keyword>
<sequence>MGSRGSRLRTKIVALLLSLTALWAFAAWVTLRDGLNLLGVQTLNTAVYEPSEPLLLDLQVERRMSIGFLGTASGPKPAELDAHRQKIDGLVTTFKDSLDGRLAGIATDDDLRERLDQLVERLDGLPVLRSDIDNRAIDRVAAAEAYNVVVDSIFQVYSALGQLDDPGIAQDTTTFIELNQARELMSREDALVTGALAAGRMNDAEYVRFTQFVGNHRMIAAAAADRLPDADRGRYEAMVAGPAATALRAAEDKIIADARPALRLQITADAWRKTADDAQQALLDVVLTGGEALVERATPVAIWVVIRVLLAAGLGLLTVIASVIVAITTARALLRQLERLREAARHLANERLPDVVDRLSRGETVDVATEAPPLEFGSDEIGQVGQTFNAVQETAVRVAVEQAELRRGVRDIFLNLARRTQALVHRQLTLLDEMERRHDNAAQLDDLFRLDHLATRMRRNAENLIVLSGATPGRAWRRTVPIVDVIRGAVAEVEDYTRVTVLPTGEYGLAGRAVSDVIHLLAELVENALSFSPPHTEVQVKSQLVANGYVVEIEDRGLGMTEQELADANRLIARPPEFNLSAVRLGLFVVSRLAERHRMRVQLRESPYGGTTAIVLIPRELISELADEPVPVPAVVGAPAERAAKPTPVAGSGETAGSTRSAHTVTTAATAPTTAPRDEPVVQRQTSTGLPVRNRQANLPTPLQDDAPPPAAEPEDRPRPPERVRSMIASYQAGTRRARAELPPRDPSHPPDTGDR</sequence>
<evidence type="ECO:0000259" key="13">
    <source>
        <dbReference type="PROSITE" id="PS50885"/>
    </source>
</evidence>
<keyword evidence="9" id="KW-0902">Two-component regulatory system</keyword>
<evidence type="ECO:0000313" key="16">
    <source>
        <dbReference type="Proteomes" id="UP000635606"/>
    </source>
</evidence>
<dbReference type="InterPro" id="IPR013587">
    <property type="entry name" value="Nitrate/nitrite_sensing"/>
</dbReference>
<feature type="compositionally biased region" description="Low complexity" evidence="10">
    <location>
        <begin position="659"/>
        <end position="675"/>
    </location>
</feature>
<keyword evidence="8 11" id="KW-1133">Transmembrane helix</keyword>
<comment type="subcellular location">
    <subcellularLocation>
        <location evidence="2">Membrane</location>
    </subcellularLocation>
</comment>
<dbReference type="GO" id="GO:0005886">
    <property type="term" value="C:plasma membrane"/>
    <property type="evidence" value="ECO:0007669"/>
    <property type="project" value="TreeGrafter"/>
</dbReference>
<evidence type="ECO:0000256" key="7">
    <source>
        <dbReference type="ARBA" id="ARBA00022777"/>
    </source>
</evidence>
<feature type="domain" description="Histidine kinase" evidence="12">
    <location>
        <begin position="517"/>
        <end position="621"/>
    </location>
</feature>
<comment type="caution">
    <text evidence="15">The sequence shown here is derived from an EMBL/GenBank/DDBJ whole genome shotgun (WGS) entry which is preliminary data.</text>
</comment>
<evidence type="ECO:0000256" key="3">
    <source>
        <dbReference type="ARBA" id="ARBA00012438"/>
    </source>
</evidence>
<dbReference type="EC" id="2.7.13.3" evidence="3"/>
<reference evidence="15" key="1">
    <citation type="submission" date="2021-01" db="EMBL/GenBank/DDBJ databases">
        <title>Whole genome shotgun sequence of Virgisporangium ochraceum NBRC 16418.</title>
        <authorList>
            <person name="Komaki H."/>
            <person name="Tamura T."/>
        </authorList>
    </citation>
    <scope>NUCLEOTIDE SEQUENCE</scope>
    <source>
        <strain evidence="15">NBRC 16418</strain>
    </source>
</reference>
<evidence type="ECO:0000256" key="2">
    <source>
        <dbReference type="ARBA" id="ARBA00004370"/>
    </source>
</evidence>
<dbReference type="InterPro" id="IPR010910">
    <property type="entry name" value="Nitrate/nitrite_sensing_bac"/>
</dbReference>
<keyword evidence="11" id="KW-0472">Membrane</keyword>
<dbReference type="SUPFAM" id="SSF55874">
    <property type="entry name" value="ATPase domain of HSP90 chaperone/DNA topoisomerase II/histidine kinase"/>
    <property type="match status" value="1"/>
</dbReference>
<dbReference type="Gene3D" id="3.30.565.10">
    <property type="entry name" value="Histidine kinase-like ATPase, C-terminal domain"/>
    <property type="match status" value="1"/>
</dbReference>
<dbReference type="Proteomes" id="UP000635606">
    <property type="component" value="Unassembled WGS sequence"/>
</dbReference>
<dbReference type="InterPro" id="IPR005467">
    <property type="entry name" value="His_kinase_dom"/>
</dbReference>
<dbReference type="PANTHER" id="PTHR45436:SF5">
    <property type="entry name" value="SENSOR HISTIDINE KINASE TRCS"/>
    <property type="match status" value="1"/>
</dbReference>
<proteinExistence type="predicted"/>
<dbReference type="InterPro" id="IPR003594">
    <property type="entry name" value="HATPase_dom"/>
</dbReference>
<feature type="compositionally biased region" description="Basic and acidic residues" evidence="10">
    <location>
        <begin position="738"/>
        <end position="756"/>
    </location>
</feature>
<feature type="domain" description="HAMP" evidence="13">
    <location>
        <begin position="331"/>
        <end position="400"/>
    </location>
</feature>
<organism evidence="15 16">
    <name type="scientific">Virgisporangium ochraceum</name>
    <dbReference type="NCBI Taxonomy" id="65505"/>
    <lineage>
        <taxon>Bacteria</taxon>
        <taxon>Bacillati</taxon>
        <taxon>Actinomycetota</taxon>
        <taxon>Actinomycetes</taxon>
        <taxon>Micromonosporales</taxon>
        <taxon>Micromonosporaceae</taxon>
        <taxon>Virgisporangium</taxon>
    </lineage>
</organism>
<feature type="transmembrane region" description="Helical" evidence="11">
    <location>
        <begin position="301"/>
        <end position="334"/>
    </location>
</feature>
<feature type="region of interest" description="Disordered" evidence="10">
    <location>
        <begin position="642"/>
        <end position="756"/>
    </location>
</feature>
<dbReference type="PROSITE" id="PS50885">
    <property type="entry name" value="HAMP"/>
    <property type="match status" value="1"/>
</dbReference>
<keyword evidence="7" id="KW-0418">Kinase</keyword>
<dbReference type="AlphaFoldDB" id="A0A8J3ZV82"/>
<dbReference type="InterPro" id="IPR050428">
    <property type="entry name" value="TCS_sensor_his_kinase"/>
</dbReference>
<comment type="catalytic activity">
    <reaction evidence="1">
        <text>ATP + protein L-histidine = ADP + protein N-phospho-L-histidine.</text>
        <dbReference type="EC" id="2.7.13.3"/>
    </reaction>
</comment>
<dbReference type="EMBL" id="BOPH01000036">
    <property type="protein sequence ID" value="GIJ68061.1"/>
    <property type="molecule type" value="Genomic_DNA"/>
</dbReference>
<evidence type="ECO:0000256" key="1">
    <source>
        <dbReference type="ARBA" id="ARBA00000085"/>
    </source>
</evidence>
<dbReference type="InterPro" id="IPR036890">
    <property type="entry name" value="HATPase_C_sf"/>
</dbReference>
<dbReference type="PROSITE" id="PS50906">
    <property type="entry name" value="NIT"/>
    <property type="match status" value="1"/>
</dbReference>
<evidence type="ECO:0000256" key="5">
    <source>
        <dbReference type="ARBA" id="ARBA00022679"/>
    </source>
</evidence>
<name>A0A8J3ZV82_9ACTN</name>
<dbReference type="InterPro" id="IPR003660">
    <property type="entry name" value="HAMP_dom"/>
</dbReference>
<keyword evidence="4" id="KW-0597">Phosphoprotein</keyword>
<evidence type="ECO:0000256" key="11">
    <source>
        <dbReference type="SAM" id="Phobius"/>
    </source>
</evidence>
<evidence type="ECO:0000256" key="10">
    <source>
        <dbReference type="SAM" id="MobiDB-lite"/>
    </source>
</evidence>
<protein>
    <recommendedName>
        <fullName evidence="3">histidine kinase</fullName>
        <ecNumber evidence="3">2.7.13.3</ecNumber>
    </recommendedName>
</protein>
<dbReference type="GO" id="GO:0000160">
    <property type="term" value="P:phosphorelay signal transduction system"/>
    <property type="evidence" value="ECO:0007669"/>
    <property type="project" value="UniProtKB-KW"/>
</dbReference>
<evidence type="ECO:0000256" key="6">
    <source>
        <dbReference type="ARBA" id="ARBA00022692"/>
    </source>
</evidence>
<dbReference type="PROSITE" id="PS50109">
    <property type="entry name" value="HIS_KIN"/>
    <property type="match status" value="1"/>
</dbReference>
<dbReference type="Pfam" id="PF02518">
    <property type="entry name" value="HATPase_c"/>
    <property type="match status" value="1"/>
</dbReference>
<evidence type="ECO:0000259" key="14">
    <source>
        <dbReference type="PROSITE" id="PS50906"/>
    </source>
</evidence>
<evidence type="ECO:0000256" key="4">
    <source>
        <dbReference type="ARBA" id="ARBA00022553"/>
    </source>
</evidence>